<sequence>MLCPSSSQKFLLFQTIDTTHFKLYIIVVPDKLPIMFSTSFGNDIFALLEPFFLSGLSLYFSAIIFKSMILEIRGQKVKTEIVARRDIIIFHLVYDDISCTN</sequence>
<keyword evidence="1" id="KW-0472">Membrane</keyword>
<accession>A0A3M7RQC7</accession>
<comment type="caution">
    <text evidence="2">The sequence shown here is derived from an EMBL/GenBank/DDBJ whole genome shotgun (WGS) entry which is preliminary data.</text>
</comment>
<dbReference type="EMBL" id="REGN01002867">
    <property type="protein sequence ID" value="RNA25741.1"/>
    <property type="molecule type" value="Genomic_DNA"/>
</dbReference>
<gene>
    <name evidence="2" type="ORF">BpHYR1_023750</name>
</gene>
<keyword evidence="1" id="KW-1133">Transmembrane helix</keyword>
<reference evidence="2 3" key="1">
    <citation type="journal article" date="2018" name="Sci. Rep.">
        <title>Genomic signatures of local adaptation to the degree of environmental predictability in rotifers.</title>
        <authorList>
            <person name="Franch-Gras L."/>
            <person name="Hahn C."/>
            <person name="Garcia-Roger E.M."/>
            <person name="Carmona M.J."/>
            <person name="Serra M."/>
            <person name="Gomez A."/>
        </authorList>
    </citation>
    <scope>NUCLEOTIDE SEQUENCE [LARGE SCALE GENOMIC DNA]</scope>
    <source>
        <strain evidence="2">HYR1</strain>
    </source>
</reference>
<name>A0A3M7RQC7_BRAPC</name>
<evidence type="ECO:0000313" key="2">
    <source>
        <dbReference type="EMBL" id="RNA25741.1"/>
    </source>
</evidence>
<protein>
    <submittedName>
        <fullName evidence="2">Uncharacterized protein</fullName>
    </submittedName>
</protein>
<keyword evidence="3" id="KW-1185">Reference proteome</keyword>
<evidence type="ECO:0000313" key="3">
    <source>
        <dbReference type="Proteomes" id="UP000276133"/>
    </source>
</evidence>
<keyword evidence="1" id="KW-0812">Transmembrane</keyword>
<organism evidence="2 3">
    <name type="scientific">Brachionus plicatilis</name>
    <name type="common">Marine rotifer</name>
    <name type="synonym">Brachionus muelleri</name>
    <dbReference type="NCBI Taxonomy" id="10195"/>
    <lineage>
        <taxon>Eukaryota</taxon>
        <taxon>Metazoa</taxon>
        <taxon>Spiralia</taxon>
        <taxon>Gnathifera</taxon>
        <taxon>Rotifera</taxon>
        <taxon>Eurotatoria</taxon>
        <taxon>Monogononta</taxon>
        <taxon>Pseudotrocha</taxon>
        <taxon>Ploima</taxon>
        <taxon>Brachionidae</taxon>
        <taxon>Brachionus</taxon>
    </lineage>
</organism>
<dbReference type="Proteomes" id="UP000276133">
    <property type="component" value="Unassembled WGS sequence"/>
</dbReference>
<proteinExistence type="predicted"/>
<evidence type="ECO:0000256" key="1">
    <source>
        <dbReference type="SAM" id="Phobius"/>
    </source>
</evidence>
<feature type="transmembrane region" description="Helical" evidence="1">
    <location>
        <begin position="44"/>
        <end position="65"/>
    </location>
</feature>
<dbReference type="AlphaFoldDB" id="A0A3M7RQC7"/>